<evidence type="ECO:0000256" key="5">
    <source>
        <dbReference type="ARBA" id="ARBA00022989"/>
    </source>
</evidence>
<keyword evidence="3" id="KW-1003">Cell membrane</keyword>
<reference evidence="8 9" key="1">
    <citation type="submission" date="2022-03" db="EMBL/GenBank/DDBJ databases">
        <title>Isotopic signatures of nitrous oxide derived from detoxification processes.</title>
        <authorList>
            <person name="Behrendt U."/>
            <person name="Buchen C."/>
            <person name="Well R."/>
            <person name="Ulrich A."/>
            <person name="Rohe L."/>
            <person name="Kolb S."/>
            <person name="Schloter M."/>
            <person name="Horn M.A."/>
            <person name="Augustin J."/>
        </authorList>
    </citation>
    <scope>NUCLEOTIDE SEQUENCE [LARGE SCALE GENOMIC DNA]</scope>
    <source>
        <strain evidence="8 9">S4-C24</strain>
    </source>
</reference>
<dbReference type="RefSeq" id="WP_241914515.1">
    <property type="nucleotide sequence ID" value="NZ_CP093326.1"/>
</dbReference>
<feature type="transmembrane region" description="Helical" evidence="7">
    <location>
        <begin position="31"/>
        <end position="50"/>
    </location>
</feature>
<protein>
    <submittedName>
        <fullName evidence="8">Na+/H+ antiporter subunit E</fullName>
    </submittedName>
</protein>
<proteinExistence type="inferred from homology"/>
<keyword evidence="9" id="KW-1185">Reference proteome</keyword>
<dbReference type="InterPro" id="IPR002758">
    <property type="entry name" value="Cation_antiport_E"/>
</dbReference>
<evidence type="ECO:0000313" key="8">
    <source>
        <dbReference type="EMBL" id="UNK46509.1"/>
    </source>
</evidence>
<evidence type="ECO:0000256" key="7">
    <source>
        <dbReference type="SAM" id="Phobius"/>
    </source>
</evidence>
<feature type="transmembrane region" description="Helical" evidence="7">
    <location>
        <begin position="7"/>
        <end position="25"/>
    </location>
</feature>
<dbReference type="NCBIfam" id="NF006521">
    <property type="entry name" value="PRK08965.1-5"/>
    <property type="match status" value="1"/>
</dbReference>
<dbReference type="EMBL" id="CP093326">
    <property type="protein sequence ID" value="UNK46509.1"/>
    <property type="molecule type" value="Genomic_DNA"/>
</dbReference>
<dbReference type="Pfam" id="PF01899">
    <property type="entry name" value="MNHE"/>
    <property type="match status" value="1"/>
</dbReference>
<keyword evidence="5 7" id="KW-1133">Transmembrane helix</keyword>
<comment type="similarity">
    <text evidence="2">Belongs to the CPA3 antiporters (TC 2.A.63) subunit E family.</text>
</comment>
<dbReference type="PANTHER" id="PTHR34584:SF1">
    <property type="entry name" value="NA(+)_H(+) ANTIPORTER SUBUNIT E1"/>
    <property type="match status" value="1"/>
</dbReference>
<evidence type="ECO:0000256" key="3">
    <source>
        <dbReference type="ARBA" id="ARBA00022475"/>
    </source>
</evidence>
<dbReference type="Proteomes" id="UP000829069">
    <property type="component" value="Chromosome"/>
</dbReference>
<keyword evidence="6 7" id="KW-0472">Membrane</keyword>
<name>A0ABY3W837_9MICC</name>
<keyword evidence="4 7" id="KW-0812">Transmembrane</keyword>
<evidence type="ECO:0000256" key="4">
    <source>
        <dbReference type="ARBA" id="ARBA00022692"/>
    </source>
</evidence>
<organism evidence="8 9">
    <name type="scientific">Arthrobacter sulfonylureivorans</name>
    <dbReference type="NCBI Taxonomy" id="2486855"/>
    <lineage>
        <taxon>Bacteria</taxon>
        <taxon>Bacillati</taxon>
        <taxon>Actinomycetota</taxon>
        <taxon>Actinomycetes</taxon>
        <taxon>Micrococcales</taxon>
        <taxon>Micrococcaceae</taxon>
        <taxon>Arthrobacter</taxon>
    </lineage>
</organism>
<sequence length="186" mass="20319">MRKPRISIWVELPLLAWLVFLWGALWQDFSAGNLIFGLLIALVIVNLFYLPPVELSGRFNPLAAVVFAATFVWKVAVASFEVLWLALTTGPRLRNAVVAVHLRSHSDLLVTATGHAISLIPGSFVVDVDRSTSTLYLHVIDVATREAAEDFEAEVRKIEAGLIRVMGSKEELELVKAEGTGRGGAA</sequence>
<evidence type="ECO:0000256" key="1">
    <source>
        <dbReference type="ARBA" id="ARBA00004651"/>
    </source>
</evidence>
<evidence type="ECO:0000256" key="2">
    <source>
        <dbReference type="ARBA" id="ARBA00006228"/>
    </source>
</evidence>
<evidence type="ECO:0000256" key="6">
    <source>
        <dbReference type="ARBA" id="ARBA00023136"/>
    </source>
</evidence>
<comment type="subcellular location">
    <subcellularLocation>
        <location evidence="1">Cell membrane</location>
        <topology evidence="1">Multi-pass membrane protein</topology>
    </subcellularLocation>
</comment>
<evidence type="ECO:0000313" key="9">
    <source>
        <dbReference type="Proteomes" id="UP000829069"/>
    </source>
</evidence>
<feature type="transmembrane region" description="Helical" evidence="7">
    <location>
        <begin position="62"/>
        <end position="87"/>
    </location>
</feature>
<dbReference type="PANTHER" id="PTHR34584">
    <property type="entry name" value="NA(+)/H(+) ANTIPORTER SUBUNIT E1"/>
    <property type="match status" value="1"/>
</dbReference>
<accession>A0ABY3W837</accession>
<gene>
    <name evidence="8" type="ORF">MNQ99_03855</name>
</gene>